<sequence length="273" mass="30068">MKSGRKRPGARLGQHFLTGQWAARALARAAEVRAGEIILEIGPGKGALTKELLATGARVIAVEKDLALVCELRGTFKHELASQQFELIEKDIRDFKPESWNLKAESYVLAANIPYYITGEILRTFLTAQKQPRAMALLVQKEVAERIIARDGKESILSLSVKAYGVPKIVAKVSRGNFSPPPSVDSAILLIENISRAFFADVDESAFFKIVRAGFASKRKLLASNLSRKYGFTKPIILAAFAVCGISEKARAEDVPLQKWKCLVQKLTVNSEQ</sequence>
<dbReference type="InterPro" id="IPR020598">
    <property type="entry name" value="rRNA_Ade_methylase_Trfase_N"/>
</dbReference>
<evidence type="ECO:0000256" key="2">
    <source>
        <dbReference type="ARBA" id="ARBA00022552"/>
    </source>
</evidence>
<dbReference type="GO" id="GO:0003723">
    <property type="term" value="F:RNA binding"/>
    <property type="evidence" value="ECO:0007669"/>
    <property type="project" value="UniProtKB-UniRule"/>
</dbReference>
<dbReference type="PANTHER" id="PTHR11727">
    <property type="entry name" value="DIMETHYLADENOSINE TRANSFERASE"/>
    <property type="match status" value="1"/>
</dbReference>
<feature type="domain" description="Ribosomal RNA adenine methylase transferase N-terminal" evidence="9">
    <location>
        <begin position="22"/>
        <end position="195"/>
    </location>
</feature>
<dbReference type="HAMAP" id="MF_00607">
    <property type="entry name" value="16SrRNA_methyltr_A"/>
    <property type="match status" value="1"/>
</dbReference>
<dbReference type="InterPro" id="IPR011530">
    <property type="entry name" value="rRNA_adenine_dimethylase"/>
</dbReference>
<name>A0A1F6EV48_9BACT</name>
<dbReference type="Gene3D" id="3.40.50.150">
    <property type="entry name" value="Vaccinia Virus protein VP39"/>
    <property type="match status" value="1"/>
</dbReference>
<dbReference type="Pfam" id="PF00398">
    <property type="entry name" value="RrnaAD"/>
    <property type="match status" value="1"/>
</dbReference>
<dbReference type="InterPro" id="IPR020596">
    <property type="entry name" value="rRNA_Ade_Mease_Trfase_CS"/>
</dbReference>
<protein>
    <recommendedName>
        <fullName evidence="7">Ribosomal RNA small subunit methyltransferase A</fullName>
        <ecNumber evidence="7">2.1.1.182</ecNumber>
    </recommendedName>
    <alternativeName>
        <fullName evidence="7">16S rRNA (adenine(1518)-N(6)/adenine(1519)-N(6))-dimethyltransferase</fullName>
    </alternativeName>
    <alternativeName>
        <fullName evidence="7">16S rRNA dimethyladenosine transferase</fullName>
    </alternativeName>
    <alternativeName>
        <fullName evidence="7">16S rRNA dimethylase</fullName>
    </alternativeName>
    <alternativeName>
        <fullName evidence="7">S-adenosylmethionine-6-N', N'-adenosyl(rRNA) dimethyltransferase</fullName>
    </alternativeName>
</protein>
<feature type="binding site" evidence="7 8">
    <location>
        <position position="63"/>
    </location>
    <ligand>
        <name>S-adenosyl-L-methionine</name>
        <dbReference type="ChEBI" id="CHEBI:59789"/>
    </ligand>
</feature>
<dbReference type="SMART" id="SM00650">
    <property type="entry name" value="rADc"/>
    <property type="match status" value="1"/>
</dbReference>
<evidence type="ECO:0000259" key="9">
    <source>
        <dbReference type="SMART" id="SM00650"/>
    </source>
</evidence>
<dbReference type="STRING" id="1798515.A3B35_01710"/>
<comment type="similarity">
    <text evidence="7">Belongs to the class I-like SAM-binding methyltransferase superfamily. rRNA adenine N(6)-methyltransferase family. RsmA subfamily.</text>
</comment>
<dbReference type="Gene3D" id="1.10.8.100">
    <property type="entry name" value="Ribosomal RNA adenine dimethylase-like, domain 2"/>
    <property type="match status" value="1"/>
</dbReference>
<gene>
    <name evidence="7" type="primary">rsmA</name>
    <name evidence="7" type="synonym">ksgA</name>
    <name evidence="10" type="ORF">A3B35_01710</name>
</gene>
<evidence type="ECO:0000256" key="7">
    <source>
        <dbReference type="HAMAP-Rule" id="MF_00607"/>
    </source>
</evidence>
<evidence type="ECO:0000313" key="11">
    <source>
        <dbReference type="Proteomes" id="UP000177215"/>
    </source>
</evidence>
<dbReference type="GO" id="GO:0052908">
    <property type="term" value="F:16S rRNA (adenine(1518)-N(6)/adenine(1519)-N(6))-dimethyltransferase activity"/>
    <property type="evidence" value="ECO:0007669"/>
    <property type="project" value="UniProtKB-EC"/>
</dbReference>
<keyword evidence="4 7" id="KW-0808">Transferase</keyword>
<evidence type="ECO:0000256" key="6">
    <source>
        <dbReference type="ARBA" id="ARBA00022884"/>
    </source>
</evidence>
<dbReference type="PROSITE" id="PS51689">
    <property type="entry name" value="SAM_RNA_A_N6_MT"/>
    <property type="match status" value="1"/>
</dbReference>
<evidence type="ECO:0000313" key="10">
    <source>
        <dbReference type="EMBL" id="OGG77509.1"/>
    </source>
</evidence>
<dbReference type="InterPro" id="IPR029063">
    <property type="entry name" value="SAM-dependent_MTases_sf"/>
</dbReference>
<reference evidence="10 11" key="1">
    <citation type="journal article" date="2016" name="Nat. Commun.">
        <title>Thousands of microbial genomes shed light on interconnected biogeochemical processes in an aquifer system.</title>
        <authorList>
            <person name="Anantharaman K."/>
            <person name="Brown C.T."/>
            <person name="Hug L.A."/>
            <person name="Sharon I."/>
            <person name="Castelle C.J."/>
            <person name="Probst A.J."/>
            <person name="Thomas B.C."/>
            <person name="Singh A."/>
            <person name="Wilkins M.J."/>
            <person name="Karaoz U."/>
            <person name="Brodie E.L."/>
            <person name="Williams K.H."/>
            <person name="Hubbard S.S."/>
            <person name="Banfield J.F."/>
        </authorList>
    </citation>
    <scope>NUCLEOTIDE SEQUENCE [LARGE SCALE GENOMIC DNA]</scope>
</reference>
<keyword evidence="1 7" id="KW-0963">Cytoplasm</keyword>
<accession>A0A1F6EV48</accession>
<dbReference type="EMBL" id="MFMC01000014">
    <property type="protein sequence ID" value="OGG77509.1"/>
    <property type="molecule type" value="Genomic_DNA"/>
</dbReference>
<dbReference type="EC" id="2.1.1.182" evidence="7"/>
<dbReference type="PROSITE" id="PS01131">
    <property type="entry name" value="RRNA_A_DIMETH"/>
    <property type="match status" value="1"/>
</dbReference>
<keyword evidence="3 7" id="KW-0489">Methyltransferase</keyword>
<dbReference type="PANTHER" id="PTHR11727:SF7">
    <property type="entry name" value="DIMETHYLADENOSINE TRANSFERASE-RELATED"/>
    <property type="match status" value="1"/>
</dbReference>
<dbReference type="AlphaFoldDB" id="A0A1F6EV48"/>
<comment type="caution">
    <text evidence="10">The sequence shown here is derived from an EMBL/GenBank/DDBJ whole genome shotgun (WGS) entry which is preliminary data.</text>
</comment>
<dbReference type="Proteomes" id="UP000177215">
    <property type="component" value="Unassembled WGS sequence"/>
</dbReference>
<evidence type="ECO:0000256" key="5">
    <source>
        <dbReference type="ARBA" id="ARBA00022691"/>
    </source>
</evidence>
<keyword evidence="2 7" id="KW-0698">rRNA processing</keyword>
<comment type="subcellular location">
    <subcellularLocation>
        <location evidence="7">Cytoplasm</location>
    </subcellularLocation>
</comment>
<keyword evidence="5 7" id="KW-0949">S-adenosyl-L-methionine</keyword>
<dbReference type="SUPFAM" id="SSF53335">
    <property type="entry name" value="S-adenosyl-L-methionine-dependent methyltransferases"/>
    <property type="match status" value="1"/>
</dbReference>
<feature type="binding site" evidence="7 8">
    <location>
        <position position="17"/>
    </location>
    <ligand>
        <name>S-adenosyl-L-methionine</name>
        <dbReference type="ChEBI" id="CHEBI:59789"/>
    </ligand>
</feature>
<comment type="catalytic activity">
    <reaction evidence="7">
        <text>adenosine(1518)/adenosine(1519) in 16S rRNA + 4 S-adenosyl-L-methionine = N(6)-dimethyladenosine(1518)/N(6)-dimethyladenosine(1519) in 16S rRNA + 4 S-adenosyl-L-homocysteine + 4 H(+)</text>
        <dbReference type="Rhea" id="RHEA:19609"/>
        <dbReference type="Rhea" id="RHEA-COMP:10232"/>
        <dbReference type="Rhea" id="RHEA-COMP:10233"/>
        <dbReference type="ChEBI" id="CHEBI:15378"/>
        <dbReference type="ChEBI" id="CHEBI:57856"/>
        <dbReference type="ChEBI" id="CHEBI:59789"/>
        <dbReference type="ChEBI" id="CHEBI:74411"/>
        <dbReference type="ChEBI" id="CHEBI:74493"/>
        <dbReference type="EC" id="2.1.1.182"/>
    </reaction>
</comment>
<feature type="binding site" evidence="7 8">
    <location>
        <position position="112"/>
    </location>
    <ligand>
        <name>S-adenosyl-L-methionine</name>
        <dbReference type="ChEBI" id="CHEBI:59789"/>
    </ligand>
</feature>
<organism evidence="10 11">
    <name type="scientific">Candidatus Kaiserbacteria bacterium RIFCSPLOWO2_01_FULL_54_24</name>
    <dbReference type="NCBI Taxonomy" id="1798515"/>
    <lineage>
        <taxon>Bacteria</taxon>
        <taxon>Candidatus Kaiseribacteriota</taxon>
    </lineage>
</organism>
<feature type="binding site" evidence="7 8">
    <location>
        <position position="15"/>
    </location>
    <ligand>
        <name>S-adenosyl-L-methionine</name>
        <dbReference type="ChEBI" id="CHEBI:59789"/>
    </ligand>
</feature>
<dbReference type="GO" id="GO:0005829">
    <property type="term" value="C:cytosol"/>
    <property type="evidence" value="ECO:0007669"/>
    <property type="project" value="TreeGrafter"/>
</dbReference>
<keyword evidence="6 7" id="KW-0694">RNA-binding</keyword>
<dbReference type="InterPro" id="IPR023165">
    <property type="entry name" value="rRNA_Ade_diMease-like_C"/>
</dbReference>
<evidence type="ECO:0000256" key="3">
    <source>
        <dbReference type="ARBA" id="ARBA00022603"/>
    </source>
</evidence>
<evidence type="ECO:0000256" key="1">
    <source>
        <dbReference type="ARBA" id="ARBA00022490"/>
    </source>
</evidence>
<dbReference type="NCBIfam" id="TIGR00755">
    <property type="entry name" value="ksgA"/>
    <property type="match status" value="1"/>
</dbReference>
<feature type="binding site" evidence="7 8">
    <location>
        <position position="42"/>
    </location>
    <ligand>
        <name>S-adenosyl-L-methionine</name>
        <dbReference type="ChEBI" id="CHEBI:59789"/>
    </ligand>
</feature>
<evidence type="ECO:0000256" key="4">
    <source>
        <dbReference type="ARBA" id="ARBA00022679"/>
    </source>
</evidence>
<evidence type="ECO:0000256" key="8">
    <source>
        <dbReference type="PROSITE-ProRule" id="PRU01026"/>
    </source>
</evidence>
<dbReference type="InterPro" id="IPR001737">
    <property type="entry name" value="KsgA/Erm"/>
</dbReference>
<comment type="function">
    <text evidence="7">Specifically dimethylates two adjacent adenosines (A1518 and A1519) in the loop of a conserved hairpin near the 3'-end of 16S rRNA in the 30S particle. May play a critical role in biogenesis of 30S subunits.</text>
</comment>
<feature type="binding site" evidence="7 8">
    <location>
        <position position="91"/>
    </location>
    <ligand>
        <name>S-adenosyl-L-methionine</name>
        <dbReference type="ChEBI" id="CHEBI:59789"/>
    </ligand>
</feature>
<proteinExistence type="inferred from homology"/>